<evidence type="ECO:0000313" key="1">
    <source>
        <dbReference type="EMBL" id="OAG25527.1"/>
    </source>
</evidence>
<dbReference type="AlphaFoldDB" id="A0A177E0Q9"/>
<accession>A0A177E0Q9</accession>
<dbReference type="VEuPathDB" id="FungiDB:CC77DRAFT_333114"/>
<protein>
    <submittedName>
        <fullName evidence="1">Uncharacterized protein</fullName>
    </submittedName>
</protein>
<keyword evidence="2" id="KW-1185">Reference proteome</keyword>
<evidence type="ECO:0000313" key="2">
    <source>
        <dbReference type="Proteomes" id="UP000077248"/>
    </source>
</evidence>
<gene>
    <name evidence="1" type="ORF">CC77DRAFT_333114</name>
</gene>
<dbReference type="EMBL" id="KV441470">
    <property type="protein sequence ID" value="OAG25527.1"/>
    <property type="molecule type" value="Genomic_DNA"/>
</dbReference>
<proteinExistence type="predicted"/>
<dbReference type="GeneID" id="29116874"/>
<dbReference type="KEGG" id="aalt:CC77DRAFT_333114"/>
<dbReference type="Proteomes" id="UP000077248">
    <property type="component" value="Unassembled WGS sequence"/>
</dbReference>
<reference evidence="1 2" key="1">
    <citation type="submission" date="2016-05" db="EMBL/GenBank/DDBJ databases">
        <title>Comparative analysis of secretome profiles of manganese(II)-oxidizing ascomycete fungi.</title>
        <authorList>
            <consortium name="DOE Joint Genome Institute"/>
            <person name="Zeiner C.A."/>
            <person name="Purvine S.O."/>
            <person name="Zink E.M."/>
            <person name="Wu S."/>
            <person name="Pasa-Tolic L."/>
            <person name="Chaput D.L."/>
            <person name="Haridas S."/>
            <person name="Grigoriev I.V."/>
            <person name="Santelli C.M."/>
            <person name="Hansel C.M."/>
        </authorList>
    </citation>
    <scope>NUCLEOTIDE SEQUENCE [LARGE SCALE GENOMIC DNA]</scope>
    <source>
        <strain evidence="1 2">SRC1lrK2f</strain>
    </source>
</reference>
<sequence length="241" mass="27242">MSSNITPCWACSHPNPERQAKCLVCSPSSSSSSSPRTHLLRPNTTKARWTLPAISATKLRKVWQRYGSERSPEWGEALDLIRTLNPTRRCTSPLRVDAFLAEQSPQIILLQDSDYFERTPAITLTSASSTSVPTMNLTTWHTFAQSEWSTTDVHVTTTQSEKKKHRGNKIDCGICREDVEVNRKWLEVMEVGMTVETKDKAEMLEQDDHCEFGTMMKGLCLQASKPFRDIVMSDSWADVNT</sequence>
<dbReference type="RefSeq" id="XP_018390948.1">
    <property type="nucleotide sequence ID" value="XM_018531280.1"/>
</dbReference>
<organism evidence="1 2">
    <name type="scientific">Alternaria alternata</name>
    <name type="common">Alternaria rot fungus</name>
    <name type="synonym">Torula alternata</name>
    <dbReference type="NCBI Taxonomy" id="5599"/>
    <lineage>
        <taxon>Eukaryota</taxon>
        <taxon>Fungi</taxon>
        <taxon>Dikarya</taxon>
        <taxon>Ascomycota</taxon>
        <taxon>Pezizomycotina</taxon>
        <taxon>Dothideomycetes</taxon>
        <taxon>Pleosporomycetidae</taxon>
        <taxon>Pleosporales</taxon>
        <taxon>Pleosporineae</taxon>
        <taxon>Pleosporaceae</taxon>
        <taxon>Alternaria</taxon>
        <taxon>Alternaria sect. Alternaria</taxon>
        <taxon>Alternaria alternata complex</taxon>
    </lineage>
</organism>
<name>A0A177E0Q9_ALTAL</name>